<proteinExistence type="predicted"/>
<feature type="transmembrane region" description="Helical" evidence="5">
    <location>
        <begin position="195"/>
        <end position="212"/>
    </location>
</feature>
<evidence type="ECO:0000256" key="1">
    <source>
        <dbReference type="ARBA" id="ARBA00004141"/>
    </source>
</evidence>
<organism evidence="7 8">
    <name type="scientific">Cimex lectularius</name>
    <name type="common">Bed bug</name>
    <name type="synonym">Acanthia lectularia</name>
    <dbReference type="NCBI Taxonomy" id="79782"/>
    <lineage>
        <taxon>Eukaryota</taxon>
        <taxon>Metazoa</taxon>
        <taxon>Ecdysozoa</taxon>
        <taxon>Arthropoda</taxon>
        <taxon>Hexapoda</taxon>
        <taxon>Insecta</taxon>
        <taxon>Pterygota</taxon>
        <taxon>Neoptera</taxon>
        <taxon>Paraneoptera</taxon>
        <taxon>Hemiptera</taxon>
        <taxon>Heteroptera</taxon>
        <taxon>Panheteroptera</taxon>
        <taxon>Cimicomorpha</taxon>
        <taxon>Cimicidae</taxon>
        <taxon>Cimex</taxon>
    </lineage>
</organism>
<feature type="transmembrane region" description="Helical" evidence="5">
    <location>
        <begin position="94"/>
        <end position="114"/>
    </location>
</feature>
<evidence type="ECO:0000256" key="4">
    <source>
        <dbReference type="ARBA" id="ARBA00023136"/>
    </source>
</evidence>
<feature type="transmembrane region" description="Helical" evidence="5">
    <location>
        <begin position="591"/>
        <end position="610"/>
    </location>
</feature>
<dbReference type="GO" id="GO:0015189">
    <property type="term" value="F:L-lysine transmembrane transporter activity"/>
    <property type="evidence" value="ECO:0007669"/>
    <property type="project" value="TreeGrafter"/>
</dbReference>
<dbReference type="GeneID" id="106662665"/>
<dbReference type="AlphaFoldDB" id="A0A8I6RAZ4"/>
<dbReference type="Pfam" id="PF13906">
    <property type="entry name" value="AA_permease_C"/>
    <property type="match status" value="1"/>
</dbReference>
<feature type="transmembrane region" description="Helical" evidence="5">
    <location>
        <begin position="221"/>
        <end position="241"/>
    </location>
</feature>
<dbReference type="Proteomes" id="UP000494040">
    <property type="component" value="Unassembled WGS sequence"/>
</dbReference>
<feature type="transmembrane region" description="Helical" evidence="5">
    <location>
        <begin position="565"/>
        <end position="585"/>
    </location>
</feature>
<feature type="transmembrane region" description="Helical" evidence="5">
    <location>
        <begin position="261"/>
        <end position="282"/>
    </location>
</feature>
<feature type="transmembrane region" description="Helical" evidence="5">
    <location>
        <begin position="496"/>
        <end position="519"/>
    </location>
</feature>
<accession>A0A8I6RAZ4</accession>
<feature type="transmembrane region" description="Helical" evidence="5">
    <location>
        <begin position="303"/>
        <end position="329"/>
    </location>
</feature>
<dbReference type="FunFam" id="1.20.1740.10:FF:000010">
    <property type="entry name" value="probable cationic amino acid transporter"/>
    <property type="match status" value="1"/>
</dbReference>
<feature type="transmembrane region" description="Helical" evidence="5">
    <location>
        <begin position="401"/>
        <end position="420"/>
    </location>
</feature>
<name>A0A8I6RAZ4_CIMLE</name>
<dbReference type="GO" id="GO:0097638">
    <property type="term" value="P:L-arginine import across plasma membrane"/>
    <property type="evidence" value="ECO:0007669"/>
    <property type="project" value="TreeGrafter"/>
</dbReference>
<dbReference type="GO" id="GO:0000064">
    <property type="term" value="F:L-ornithine transmembrane transporter activity"/>
    <property type="evidence" value="ECO:0007669"/>
    <property type="project" value="TreeGrafter"/>
</dbReference>
<dbReference type="Gene3D" id="1.20.1740.10">
    <property type="entry name" value="Amino acid/polyamine transporter I"/>
    <property type="match status" value="2"/>
</dbReference>
<dbReference type="PANTHER" id="PTHR43243:SF105">
    <property type="entry name" value="CATIONIC AMINO ACID TRANSPORTER C-TERMINAL DOMAIN-CONTAINING PROTEIN"/>
    <property type="match status" value="1"/>
</dbReference>
<feature type="transmembrane region" description="Helical" evidence="5">
    <location>
        <begin position="426"/>
        <end position="445"/>
    </location>
</feature>
<evidence type="ECO:0000256" key="5">
    <source>
        <dbReference type="SAM" id="Phobius"/>
    </source>
</evidence>
<keyword evidence="2 5" id="KW-0812">Transmembrane</keyword>
<feature type="domain" description="Cationic amino acid transporter C-terminal" evidence="6">
    <location>
        <begin position="563"/>
        <end position="613"/>
    </location>
</feature>
<dbReference type="KEGG" id="clec:106662665"/>
<evidence type="ECO:0000313" key="7">
    <source>
        <dbReference type="EnsemblMetazoa" id="XP_014242378.1"/>
    </source>
</evidence>
<comment type="subcellular location">
    <subcellularLocation>
        <location evidence="1">Membrane</location>
        <topology evidence="1">Multi-pass membrane protein</topology>
    </subcellularLocation>
</comment>
<protein>
    <recommendedName>
        <fullName evidence="6">Cationic amino acid transporter C-terminal domain-containing protein</fullName>
    </recommendedName>
</protein>
<dbReference type="RefSeq" id="XP_014242378.1">
    <property type="nucleotide sequence ID" value="XM_014386892.2"/>
</dbReference>
<feature type="transmembrane region" description="Helical" evidence="5">
    <location>
        <begin position="531"/>
        <end position="553"/>
    </location>
</feature>
<dbReference type="Pfam" id="PF13520">
    <property type="entry name" value="AA_permease_2"/>
    <property type="match status" value="1"/>
</dbReference>
<feature type="transmembrane region" description="Helical" evidence="5">
    <location>
        <begin position="126"/>
        <end position="147"/>
    </location>
</feature>
<feature type="transmembrane region" description="Helical" evidence="5">
    <location>
        <begin position="60"/>
        <end position="82"/>
    </location>
</feature>
<dbReference type="InterPro" id="IPR029485">
    <property type="entry name" value="CAT_C"/>
</dbReference>
<evidence type="ECO:0000256" key="2">
    <source>
        <dbReference type="ARBA" id="ARBA00022692"/>
    </source>
</evidence>
<keyword evidence="3 5" id="KW-1133">Transmembrane helix</keyword>
<evidence type="ECO:0000259" key="6">
    <source>
        <dbReference type="Pfam" id="PF13906"/>
    </source>
</evidence>
<dbReference type="InterPro" id="IPR002293">
    <property type="entry name" value="AA/rel_permease1"/>
</dbReference>
<dbReference type="GO" id="GO:0005886">
    <property type="term" value="C:plasma membrane"/>
    <property type="evidence" value="ECO:0007669"/>
    <property type="project" value="TreeGrafter"/>
</dbReference>
<keyword evidence="4 5" id="KW-0472">Membrane</keyword>
<dbReference type="OrthoDB" id="3900342at2759"/>
<dbReference type="GO" id="GO:0061459">
    <property type="term" value="F:L-arginine transmembrane transporter activity"/>
    <property type="evidence" value="ECO:0007669"/>
    <property type="project" value="TreeGrafter"/>
</dbReference>
<evidence type="ECO:0000256" key="3">
    <source>
        <dbReference type="ARBA" id="ARBA00022989"/>
    </source>
</evidence>
<dbReference type="EnsemblMetazoa" id="XM_014386892.2">
    <property type="protein sequence ID" value="XP_014242378.1"/>
    <property type="gene ID" value="LOC106662665"/>
</dbReference>
<feature type="transmembrane region" description="Helical" evidence="5">
    <location>
        <begin position="349"/>
        <end position="371"/>
    </location>
</feature>
<reference evidence="7" key="1">
    <citation type="submission" date="2022-01" db="UniProtKB">
        <authorList>
            <consortium name="EnsemblMetazoa"/>
        </authorList>
    </citation>
    <scope>IDENTIFICATION</scope>
</reference>
<sequence>MRPTDHLVLESGGRTFSQHQKEKGYVKIPGGQGIMAFLKQLGRRKVLSQVNQETSELNKVLSTLDLVALGVGCTLGVGVYLLPGLVAKDIAGPGVVLSFFFAAVISALAGLCFAEFGARVPKAGSAYIYSYVTIGEFVAFTIGWNLIIEYIIGTASVARGLSEYMDKMLGNHMAEFFKQIYCLEGSSFLSPYFDLFAFGISVIVTIGLAFGVKESMAINNLLTFVNVSVVIFVIVIGAFQIDTSNWNLKSAGLPETAGTGGFLPFGMMGVIKGAATCFYGYVGFDVIATSGEEVKNPRRSIPLGIIFSLLIVFIAYFGLSAVLTLMWPYYLQDTEAPIPFAFTSLGMSWAAWIVAVGGVFGLLASLFSGMFPLPRVIYAMAQDGLLFSWLGKVHSKYKTPFVGTLVAGVLTGLMGAVFELKHLVDLMSIGTLLAYTIVAGCILLLRYREPEQTVEDNFSESFSEGTCLISRKTKVTRPDIFLQYFNHHGLQRPTGITSAIVVLNTTVFSVLSIVLSYILVYHESDLIDSQIGPLVCCCVVVFIMAITLVSTCLQPSDTATLHFKAPFVPLLPALSILLNVYLMMLMDVDTWLRYLVWMAIGYAIYLSYGVTHSEERKKALGYNTIEGEDHSE</sequence>
<dbReference type="PANTHER" id="PTHR43243">
    <property type="entry name" value="INNER MEMBRANE TRANSPORTER YGJI-RELATED"/>
    <property type="match status" value="1"/>
</dbReference>
<evidence type="ECO:0000313" key="8">
    <source>
        <dbReference type="Proteomes" id="UP000494040"/>
    </source>
</evidence>
<keyword evidence="8" id="KW-1185">Reference proteome</keyword>
<dbReference type="OMA" id="FSMLKIM"/>